<proteinExistence type="inferred from homology"/>
<name>B7FSH7_PHATC</name>
<dbReference type="OrthoDB" id="70224at2759"/>
<dbReference type="KEGG" id="pti:PHATRDRAFT_10005"/>
<dbReference type="PANTHER" id="PTHR12290">
    <property type="entry name" value="CORNICHON-RELATED"/>
    <property type="match status" value="1"/>
</dbReference>
<reference evidence="3 4" key="1">
    <citation type="journal article" date="2008" name="Nature">
        <title>The Phaeodactylum genome reveals the evolutionary history of diatom genomes.</title>
        <authorList>
            <person name="Bowler C."/>
            <person name="Allen A.E."/>
            <person name="Badger J.H."/>
            <person name="Grimwood J."/>
            <person name="Jabbari K."/>
            <person name="Kuo A."/>
            <person name="Maheswari U."/>
            <person name="Martens C."/>
            <person name="Maumus F."/>
            <person name="Otillar R.P."/>
            <person name="Rayko E."/>
            <person name="Salamov A."/>
            <person name="Vandepoele K."/>
            <person name="Beszteri B."/>
            <person name="Gruber A."/>
            <person name="Heijde M."/>
            <person name="Katinka M."/>
            <person name="Mock T."/>
            <person name="Valentin K."/>
            <person name="Verret F."/>
            <person name="Berges J.A."/>
            <person name="Brownlee C."/>
            <person name="Cadoret J.P."/>
            <person name="Chiovitti A."/>
            <person name="Choi C.J."/>
            <person name="Coesel S."/>
            <person name="De Martino A."/>
            <person name="Detter J.C."/>
            <person name="Durkin C."/>
            <person name="Falciatore A."/>
            <person name="Fournet J."/>
            <person name="Haruta M."/>
            <person name="Huysman M.J."/>
            <person name="Jenkins B.D."/>
            <person name="Jiroutova K."/>
            <person name="Jorgensen R.E."/>
            <person name="Joubert Y."/>
            <person name="Kaplan A."/>
            <person name="Kroger N."/>
            <person name="Kroth P.G."/>
            <person name="La Roche J."/>
            <person name="Lindquist E."/>
            <person name="Lommer M."/>
            <person name="Martin-Jezequel V."/>
            <person name="Lopez P.J."/>
            <person name="Lucas S."/>
            <person name="Mangogna M."/>
            <person name="McGinnis K."/>
            <person name="Medlin L.K."/>
            <person name="Montsant A."/>
            <person name="Oudot-Le Secq M.P."/>
            <person name="Napoli C."/>
            <person name="Obornik M."/>
            <person name="Parker M.S."/>
            <person name="Petit J.L."/>
            <person name="Porcel B.M."/>
            <person name="Poulsen N."/>
            <person name="Robison M."/>
            <person name="Rychlewski L."/>
            <person name="Rynearson T.A."/>
            <person name="Schmutz J."/>
            <person name="Shapiro H."/>
            <person name="Siaut M."/>
            <person name="Stanley M."/>
            <person name="Sussman M.R."/>
            <person name="Taylor A.R."/>
            <person name="Vardi A."/>
            <person name="von Dassow P."/>
            <person name="Vyverman W."/>
            <person name="Willis A."/>
            <person name="Wyrwicz L.S."/>
            <person name="Rokhsar D.S."/>
            <person name="Weissenbach J."/>
            <person name="Armbrust E.V."/>
            <person name="Green B.R."/>
            <person name="Van de Peer Y."/>
            <person name="Grigoriev I.V."/>
        </authorList>
    </citation>
    <scope>NUCLEOTIDE SEQUENCE [LARGE SCALE GENOMIC DNA]</scope>
    <source>
        <strain evidence="3 4">CCAP 1055/1</strain>
    </source>
</reference>
<dbReference type="SUPFAM" id="SSF102645">
    <property type="entry name" value="CoaB-like"/>
    <property type="match status" value="1"/>
</dbReference>
<keyword evidence="4" id="KW-1185">Reference proteome</keyword>
<dbReference type="GeneID" id="7197559"/>
<evidence type="ECO:0000259" key="2">
    <source>
        <dbReference type="Pfam" id="PF04127"/>
    </source>
</evidence>
<dbReference type="InterPro" id="IPR007085">
    <property type="entry name" value="DNA/pantothenate-metab_flavo_C"/>
</dbReference>
<evidence type="ECO:0000313" key="4">
    <source>
        <dbReference type="Proteomes" id="UP000000759"/>
    </source>
</evidence>
<comment type="similarity">
    <text evidence="1">Belongs to the PPC synthetase family.</text>
</comment>
<dbReference type="Gene3D" id="3.40.50.10300">
    <property type="entry name" value="CoaB-like"/>
    <property type="match status" value="1"/>
</dbReference>
<dbReference type="STRING" id="556484.B7FSH7"/>
<feature type="non-terminal residue" evidence="3">
    <location>
        <position position="212"/>
    </location>
</feature>
<evidence type="ECO:0000256" key="1">
    <source>
        <dbReference type="ARBA" id="ARBA00005703"/>
    </source>
</evidence>
<dbReference type="Pfam" id="PF04127">
    <property type="entry name" value="DFP"/>
    <property type="match status" value="1"/>
</dbReference>
<organism evidence="3 4">
    <name type="scientific">Phaeodactylum tricornutum (strain CCAP 1055/1)</name>
    <dbReference type="NCBI Taxonomy" id="556484"/>
    <lineage>
        <taxon>Eukaryota</taxon>
        <taxon>Sar</taxon>
        <taxon>Stramenopiles</taxon>
        <taxon>Ochrophyta</taxon>
        <taxon>Bacillariophyta</taxon>
        <taxon>Bacillariophyceae</taxon>
        <taxon>Bacillariophycidae</taxon>
        <taxon>Naviculales</taxon>
        <taxon>Phaeodactylaceae</taxon>
        <taxon>Phaeodactylum</taxon>
    </lineage>
</organism>
<evidence type="ECO:0000313" key="3">
    <source>
        <dbReference type="EMBL" id="EEC50480.1"/>
    </source>
</evidence>
<dbReference type="PaxDb" id="2850-Phatr10005"/>
<sequence length="212" mass="23493">RPVALVTSGGTAADLENQSVRCIDNFSTGLRGAIAVEQLLQRGYAVVHLSRKGSAEPFARALSQYLGLQQANHGLDVQTMVDGRLLSISFRTVEDYLGRLQLCAESLRDAQSLVMIFLAAAVSDFYVPAEGRVEHKIQSDGEDLVLTLKPVPKVIEELRQKWCPDAFVVTFKLETDTKILKEKAARAVERYGCHMVIGNLLKSRHNKVWILS</sequence>
<dbReference type="AlphaFoldDB" id="B7FSH7"/>
<dbReference type="RefSeq" id="XP_002177666.1">
    <property type="nucleotide sequence ID" value="XM_002177630.1"/>
</dbReference>
<reference evidence="4" key="2">
    <citation type="submission" date="2008-08" db="EMBL/GenBank/DDBJ databases">
        <authorList>
            <consortium name="Diatom Consortium"/>
            <person name="Grigoriev I."/>
            <person name="Grimwood J."/>
            <person name="Kuo A."/>
            <person name="Otillar R.P."/>
            <person name="Salamov A."/>
            <person name="Detter J.C."/>
            <person name="Lindquist E."/>
            <person name="Shapiro H."/>
            <person name="Lucas S."/>
            <person name="Glavina del Rio T."/>
            <person name="Pitluck S."/>
            <person name="Rokhsar D."/>
            <person name="Bowler C."/>
        </authorList>
    </citation>
    <scope>GENOME REANNOTATION</scope>
    <source>
        <strain evidence="4">CCAP 1055/1</strain>
    </source>
</reference>
<dbReference type="InterPro" id="IPR035929">
    <property type="entry name" value="CoaB-like_sf"/>
</dbReference>
<dbReference type="Proteomes" id="UP000000759">
    <property type="component" value="Chromosome 2"/>
</dbReference>
<dbReference type="GO" id="GO:0015937">
    <property type="term" value="P:coenzyme A biosynthetic process"/>
    <property type="evidence" value="ECO:0007669"/>
    <property type="project" value="UniProtKB-ARBA"/>
</dbReference>
<dbReference type="FunCoup" id="B7FSH7">
    <property type="interactions" value="98"/>
</dbReference>
<protein>
    <recommendedName>
        <fullName evidence="2">DNA/pantothenate metabolism flavoprotein C-terminal domain-containing protein</fullName>
    </recommendedName>
</protein>
<dbReference type="EMBL" id="CM000606">
    <property type="protein sequence ID" value="EEC50480.1"/>
    <property type="molecule type" value="Genomic_DNA"/>
</dbReference>
<feature type="domain" description="DNA/pantothenate metabolism flavoprotein C-terminal" evidence="2">
    <location>
        <begin position="102"/>
        <end position="204"/>
    </location>
</feature>
<gene>
    <name evidence="3" type="ORF">PHATRDRAFT_10005</name>
</gene>
<dbReference type="eggNOG" id="KOG2728">
    <property type="taxonomic scope" value="Eukaryota"/>
</dbReference>
<feature type="non-terminal residue" evidence="3">
    <location>
        <position position="1"/>
    </location>
</feature>
<dbReference type="GO" id="GO:0003824">
    <property type="term" value="F:catalytic activity"/>
    <property type="evidence" value="ECO:0007669"/>
    <property type="project" value="UniProtKB-ARBA"/>
</dbReference>
<dbReference type="InParanoid" id="B7FSH7"/>
<accession>B7FSH7</accession>